<feature type="modified residue" description="Phosphohistidine; by HPr" evidence="7">
    <location>
        <position position="78"/>
    </location>
</feature>
<feature type="binding site" evidence="6">
    <location>
        <position position="81"/>
    </location>
    <ligand>
        <name>Mg(2+)</name>
        <dbReference type="ChEBI" id="CHEBI:18420"/>
        <note>ligand shared between all trimeric partners</note>
    </ligand>
</feature>
<evidence type="ECO:0000256" key="5">
    <source>
        <dbReference type="PIRSR" id="PIRSR000699-1"/>
    </source>
</evidence>
<evidence type="ECO:0000256" key="7">
    <source>
        <dbReference type="PROSITE-ProRule" id="PRU00418"/>
    </source>
</evidence>
<keyword evidence="6" id="KW-0460">Magnesium</keyword>
<dbReference type="CDD" id="cd00215">
    <property type="entry name" value="PTS_IIA_lac"/>
    <property type="match status" value="1"/>
</dbReference>
<dbReference type="SUPFAM" id="SSF46973">
    <property type="entry name" value="Enzyme IIa from lactose specific PTS, IIa-lac"/>
    <property type="match status" value="1"/>
</dbReference>
<dbReference type="PIRSF" id="PIRSF000699">
    <property type="entry name" value="PTS_IILac_III"/>
    <property type="match status" value="1"/>
</dbReference>
<dbReference type="GO" id="GO:0016740">
    <property type="term" value="F:transferase activity"/>
    <property type="evidence" value="ECO:0007669"/>
    <property type="project" value="UniProtKB-KW"/>
</dbReference>
<evidence type="ECO:0000256" key="3">
    <source>
        <dbReference type="ARBA" id="ARBA00022679"/>
    </source>
</evidence>
<dbReference type="STRING" id="137733.SAMN05421767_1345"/>
<organism evidence="8 9">
    <name type="scientific">Granulicatella balaenopterae</name>
    <dbReference type="NCBI Taxonomy" id="137733"/>
    <lineage>
        <taxon>Bacteria</taxon>
        <taxon>Bacillati</taxon>
        <taxon>Bacillota</taxon>
        <taxon>Bacilli</taxon>
        <taxon>Lactobacillales</taxon>
        <taxon>Carnobacteriaceae</taxon>
        <taxon>Granulicatella</taxon>
    </lineage>
</organism>
<keyword evidence="6" id="KW-0479">Metal-binding</keyword>
<evidence type="ECO:0000256" key="2">
    <source>
        <dbReference type="ARBA" id="ARBA00022597"/>
    </source>
</evidence>
<gene>
    <name evidence="8" type="ORF">SAMN05421767_1345</name>
</gene>
<keyword evidence="1" id="KW-0813">Transport</keyword>
<comment type="cofactor">
    <cofactor evidence="6">
        <name>Mg(2+)</name>
        <dbReference type="ChEBI" id="CHEBI:18420"/>
    </cofactor>
    <text evidence="6">Binds 1 Mg(2+) ion per trimer.</text>
</comment>
<dbReference type="GO" id="GO:0009401">
    <property type="term" value="P:phosphoenolpyruvate-dependent sugar phosphotransferase system"/>
    <property type="evidence" value="ECO:0007669"/>
    <property type="project" value="UniProtKB-KW"/>
</dbReference>
<keyword evidence="3" id="KW-0808">Transferase</keyword>
<dbReference type="Pfam" id="PF02255">
    <property type="entry name" value="PTS_IIA"/>
    <property type="match status" value="1"/>
</dbReference>
<sequence length="104" mass="11737">MNQEEIQAVSFEIILASGDARTNIHEAFAFMRKGEYQEAEEKLDEANEGILKAHQSQTGLLQQYAEGQTITVEVLLVHAQDHLMTTMTLREVALEMLALYQKVS</sequence>
<dbReference type="EMBL" id="FOGF01000034">
    <property type="protein sequence ID" value="SER30416.1"/>
    <property type="molecule type" value="Genomic_DNA"/>
</dbReference>
<evidence type="ECO:0000313" key="8">
    <source>
        <dbReference type="EMBL" id="SER30416.1"/>
    </source>
</evidence>
<evidence type="ECO:0000256" key="4">
    <source>
        <dbReference type="ARBA" id="ARBA00022683"/>
    </source>
</evidence>
<dbReference type="InterPro" id="IPR036542">
    <property type="entry name" value="PTS_IIA_lac/cel_sf"/>
</dbReference>
<dbReference type="InterPro" id="IPR003188">
    <property type="entry name" value="PTS_IIA_lac/cel"/>
</dbReference>
<dbReference type="PROSITE" id="PS51095">
    <property type="entry name" value="PTS_EIIA_TYPE_3"/>
    <property type="match status" value="1"/>
</dbReference>
<dbReference type="GO" id="GO:0046872">
    <property type="term" value="F:metal ion binding"/>
    <property type="evidence" value="ECO:0007669"/>
    <property type="project" value="UniProtKB-KW"/>
</dbReference>
<evidence type="ECO:0000313" key="9">
    <source>
        <dbReference type="Proteomes" id="UP000198556"/>
    </source>
</evidence>
<evidence type="ECO:0000256" key="6">
    <source>
        <dbReference type="PIRSR" id="PIRSR000699-2"/>
    </source>
</evidence>
<feature type="active site" description="Tele-phosphohistidine intermediate" evidence="5">
    <location>
        <position position="78"/>
    </location>
</feature>
<reference evidence="8 9" key="1">
    <citation type="submission" date="2016-10" db="EMBL/GenBank/DDBJ databases">
        <authorList>
            <person name="de Groot N.N."/>
        </authorList>
    </citation>
    <scope>NUCLEOTIDE SEQUENCE [LARGE SCALE GENOMIC DNA]</scope>
    <source>
        <strain evidence="8 9">DSM 15827</strain>
    </source>
</reference>
<dbReference type="PANTHER" id="PTHR34382">
    <property type="entry name" value="PTS SYSTEM N,N'-DIACETYLCHITOBIOSE-SPECIFIC EIIA COMPONENT"/>
    <property type="match status" value="1"/>
</dbReference>
<evidence type="ECO:0000256" key="1">
    <source>
        <dbReference type="ARBA" id="ARBA00022448"/>
    </source>
</evidence>
<dbReference type="Proteomes" id="UP000198556">
    <property type="component" value="Unassembled WGS sequence"/>
</dbReference>
<accession>A0A1H9N360</accession>
<dbReference type="NCBIfam" id="NF007156">
    <property type="entry name" value="PRK09591.1"/>
    <property type="match status" value="1"/>
</dbReference>
<dbReference type="PANTHER" id="PTHR34382:SF7">
    <property type="entry name" value="PTS SYSTEM N,N'-DIACETYLCHITOBIOSE-SPECIFIC EIIA COMPONENT"/>
    <property type="match status" value="1"/>
</dbReference>
<dbReference type="OrthoDB" id="350602at2"/>
<name>A0A1H9N360_9LACT</name>
<protein>
    <submittedName>
        <fullName evidence="8">PTS system, cellobiose-specific IIA component</fullName>
    </submittedName>
</protein>
<dbReference type="AlphaFoldDB" id="A0A1H9N360"/>
<keyword evidence="4" id="KW-0598">Phosphotransferase system</keyword>
<dbReference type="Gene3D" id="1.20.58.80">
    <property type="entry name" value="Phosphotransferase system, lactose/cellobiose-type IIA subunit"/>
    <property type="match status" value="1"/>
</dbReference>
<keyword evidence="2" id="KW-0762">Sugar transport</keyword>
<keyword evidence="9" id="KW-1185">Reference proteome</keyword>
<proteinExistence type="predicted"/>
<dbReference type="RefSeq" id="WP_089747366.1">
    <property type="nucleotide sequence ID" value="NZ_FOGF01000034.1"/>
</dbReference>